<keyword evidence="3" id="KW-1185">Reference proteome</keyword>
<keyword evidence="1" id="KW-0812">Transmembrane</keyword>
<dbReference type="EMBL" id="CAJNNV010012125">
    <property type="protein sequence ID" value="CAE8600405.1"/>
    <property type="molecule type" value="Genomic_DNA"/>
</dbReference>
<proteinExistence type="predicted"/>
<evidence type="ECO:0000313" key="3">
    <source>
        <dbReference type="Proteomes" id="UP000654075"/>
    </source>
</evidence>
<feature type="transmembrane region" description="Helical" evidence="1">
    <location>
        <begin position="200"/>
        <end position="218"/>
    </location>
</feature>
<comment type="caution">
    <text evidence="2">The sequence shown here is derived from an EMBL/GenBank/DDBJ whole genome shotgun (WGS) entry which is preliminary data.</text>
</comment>
<protein>
    <submittedName>
        <fullName evidence="2">Uncharacterized protein</fullName>
    </submittedName>
</protein>
<dbReference type="Proteomes" id="UP000654075">
    <property type="component" value="Unassembled WGS sequence"/>
</dbReference>
<feature type="transmembrane region" description="Helical" evidence="1">
    <location>
        <begin position="55"/>
        <end position="79"/>
    </location>
</feature>
<evidence type="ECO:0000313" key="2">
    <source>
        <dbReference type="EMBL" id="CAE8600405.1"/>
    </source>
</evidence>
<feature type="transmembrane region" description="Helical" evidence="1">
    <location>
        <begin position="134"/>
        <end position="156"/>
    </location>
</feature>
<feature type="transmembrane region" description="Helical" evidence="1">
    <location>
        <begin position="176"/>
        <end position="193"/>
    </location>
</feature>
<organism evidence="2 3">
    <name type="scientific">Polarella glacialis</name>
    <name type="common">Dinoflagellate</name>
    <dbReference type="NCBI Taxonomy" id="89957"/>
    <lineage>
        <taxon>Eukaryota</taxon>
        <taxon>Sar</taxon>
        <taxon>Alveolata</taxon>
        <taxon>Dinophyceae</taxon>
        <taxon>Suessiales</taxon>
        <taxon>Suessiaceae</taxon>
        <taxon>Polarella</taxon>
    </lineage>
</organism>
<name>A0A813EN61_POLGL</name>
<evidence type="ECO:0000256" key="1">
    <source>
        <dbReference type="SAM" id="Phobius"/>
    </source>
</evidence>
<feature type="transmembrane region" description="Helical" evidence="1">
    <location>
        <begin position="224"/>
        <end position="244"/>
    </location>
</feature>
<dbReference type="AlphaFoldDB" id="A0A813EN61"/>
<reference evidence="2" key="1">
    <citation type="submission" date="2021-02" db="EMBL/GenBank/DDBJ databases">
        <authorList>
            <person name="Dougan E. K."/>
            <person name="Rhodes N."/>
            <person name="Thang M."/>
            <person name="Chan C."/>
        </authorList>
    </citation>
    <scope>NUCLEOTIDE SEQUENCE</scope>
</reference>
<feature type="transmembrane region" description="Helical" evidence="1">
    <location>
        <begin position="99"/>
        <end position="122"/>
    </location>
</feature>
<accession>A0A813EN61</accession>
<sequence length="247" mass="27998">MVWHVQPFSPKAFAYTSEKTLLEKLSSCCNARENCDLRFETETEAAYVSSLQRGVLVNGLPIILMLLVSIPGALLPVIWRETHREDIPLLSSPFDIRHGVILFWIFNFVVLFNYAILNVLSITHCWFRSWKWEYIFLMTVTYHAVSLAFGNFWHMPLLAGLNPVDVWEHDPRGTDVFILLAMDGLMTAVAMYVPVRSCVLWILMLTASVSYVLLTLALESVFPADIHLTISAIVGLTALAYHGAHKK</sequence>
<keyword evidence="1" id="KW-0472">Membrane</keyword>
<feature type="non-terminal residue" evidence="2">
    <location>
        <position position="1"/>
    </location>
</feature>
<gene>
    <name evidence="2" type="ORF">PGLA1383_LOCUS18735</name>
</gene>
<keyword evidence="1" id="KW-1133">Transmembrane helix</keyword>
<dbReference type="OrthoDB" id="10609051at2759"/>